<comment type="caution">
    <text evidence="17">The sequence shown here is derived from an EMBL/GenBank/DDBJ whole genome shotgun (WGS) entry which is preliminary data.</text>
</comment>
<dbReference type="SMART" id="SM00591">
    <property type="entry name" value="RWD"/>
    <property type="match status" value="1"/>
</dbReference>
<sequence length="1638" mass="183976">MAGKTPAGQKKPSQPAKKNQDASFPGLKATGQTHEKTHYEELQQNEVMVLQAIYGDDFKEHKAAHSAWKKSEPSFDIRIKASSDEECAVTLGVVLVATYPKSPPLLTIREDDGLRASTKFKIQKFVEEQPKILAKVEQEMIDQLVEGIREILEEAAQKKAQGLELPSLEEERAAHEAKLAKQAQEEKELEERKKLEETKEEERVLGDMLQEELKRQKHKAKDARRKNRTLSPNRSAEDPRETDEALVFDQPCKLTDRSGDTLYFQTVIGKTVFREGPVTTVYKVKPVLSARVIRPSLALKQAELKSLGKDSAQFKKQLQSLEAQLESLKKLHHQHLLQILDFRIDRSISETDSSSPTLYTVSVLSPLADKGPLDELLDLAGQLDVNKARLWTADLLEALAFLHSNGISHQDLHPGNILLCRESTGEIVPKIADAGYQRELHNISTKASTWTATRTAKSAYWLPPEIASVSKPVFTQKTDVWDFGIVFLQMIFGLDVPEKYHSPAALLDSLSLSKPLEELVSKFFKSDPKKRPRAFELTSSEFLATPAPVIVEEDESAVVSGSLISLPHSLPQRLRRDSANPGPVLSRYRQDYVEEARLGKGGFGEVVRARKMIDGHIYAIKKITQRSQETLSEILKEVRLLSQMNHPAVVRYYNTWLEEIPLDHSSTEDDASTEGPMTDDSRGAISKALGIDIEFAESKSRGLDFMSSSGHPDIEFGYDSADNEIFVDDEDEDEDEDDDSDEEDDDDDDDESTVSEVDSGSVDRRHRRDQLAIPGQKSRRGSTRPFRTIMYISMEYCEKRTLRDLISRNLCKETQEVWRIFRQILEGLVYIHSLNIIHRDLKPENIFMSAGPDGVDNVKIGDFGLATSGQLAVDKNATPTMDSSDTTRSIGTAVYVAPEVRTGGGGSYTAKVDMYSLGVIFFEMSYPPMLGMQRAQVLEQLRKSPPTVPPDFKPADKNHSDILLSLLTHNPKERPSSAELLKSGKLPLQMESEAIRRAMAGLADPSSPYYKKMLESLFTRPVEATKDYAWDMSSSSPSPAELMRQYIVKDTLISIFRRHGAVETSTTALYPKSSHYDHNAVHLLNQNGTVLQLPFDLMMGHARSLARATPGPVVQRSYTFGNIFRDRQDGGQPDMYGEVDFDIVTTDALDLALKEAEVIKVLDEIVTAFPTLSSTPICFQLGHSDLLQLIFDFCQVDKNARRAAAEVLSKLNIRNVTWQKVRGELRSPMVGIPATTVDELQKFDFRDTPSKAFSKLKTIFATEPEYYQKASSTLAHLKEVYEYAKRFGVTNKIYIAPLSSINEVFYKGGILFACLYDKKVKDVFAAGGRYDSLIKEHRPKIGSRLEERHAVGFSLNWEKQLAKQVPKTSGKAFLKKAAEEEAKGIFSTRRCDVLVASFDPSVMRSFGIELLQTLWAHDISAELAKDSRSPEDLLSNHRDETYSWIVIIKQDNMLKIKTMGRKDTPDVDIPAKELLSWLKSEIRDRDSSRSIAHKFTTAPSTNLEAGSSNFLDRDGEGQQDVHVLIAQTKSKKFNRRAVVEQAQTSAARLVSSFLEGPIAAIETSDNVVDMIRATSLSDPESWRRVEQNVGTAEKRYVSEIHDMLKDWRTEWEAKKGAPRHAFVYNFRTGTCVYYDLGA</sequence>
<keyword evidence="6 11" id="KW-0067">ATP-binding</keyword>
<comment type="catalytic activity">
    <reaction evidence="8">
        <text>L-threonyl-[protein] + ATP = O-phospho-L-threonyl-[protein] + ADP + H(+)</text>
        <dbReference type="Rhea" id="RHEA:46608"/>
        <dbReference type="Rhea" id="RHEA-COMP:11060"/>
        <dbReference type="Rhea" id="RHEA-COMP:11605"/>
        <dbReference type="ChEBI" id="CHEBI:15378"/>
        <dbReference type="ChEBI" id="CHEBI:30013"/>
        <dbReference type="ChEBI" id="CHEBI:30616"/>
        <dbReference type="ChEBI" id="CHEBI:61977"/>
        <dbReference type="ChEBI" id="CHEBI:456216"/>
        <dbReference type="EC" id="2.7.11.1"/>
    </reaction>
</comment>
<evidence type="ECO:0000256" key="5">
    <source>
        <dbReference type="ARBA" id="ARBA00022777"/>
    </source>
</evidence>
<keyword evidence="13" id="KW-0175">Coiled coil</keyword>
<dbReference type="InterPro" id="IPR006575">
    <property type="entry name" value="RWD_dom"/>
</dbReference>
<dbReference type="CDD" id="cd00773">
    <property type="entry name" value="HisRS-like_core"/>
    <property type="match status" value="1"/>
</dbReference>
<dbReference type="Pfam" id="PF00069">
    <property type="entry name" value="Pkinase"/>
    <property type="match status" value="3"/>
</dbReference>
<dbReference type="PANTHER" id="PTHR11042:SF136">
    <property type="entry name" value="EIF-2-ALPHA KINASE GCN2"/>
    <property type="match status" value="1"/>
</dbReference>
<feature type="binding site" evidence="11">
    <location>
        <position position="621"/>
    </location>
    <ligand>
        <name>ATP</name>
        <dbReference type="ChEBI" id="CHEBI:30616"/>
    </ligand>
</feature>
<dbReference type="SUPFAM" id="SSF56112">
    <property type="entry name" value="Protein kinase-like (PK-like)"/>
    <property type="match status" value="2"/>
</dbReference>
<feature type="region of interest" description="Disordered" evidence="14">
    <location>
        <begin position="170"/>
        <end position="244"/>
    </location>
</feature>
<evidence type="ECO:0000256" key="2">
    <source>
        <dbReference type="ARBA" id="ARBA00022527"/>
    </source>
</evidence>
<dbReference type="Proteomes" id="UP001303473">
    <property type="component" value="Unassembled WGS sequence"/>
</dbReference>
<dbReference type="FunFam" id="3.10.110.10:FF:000050">
    <property type="entry name" value="eIF-2-alpha kinase GCN2"/>
    <property type="match status" value="1"/>
</dbReference>
<dbReference type="InterPro" id="IPR011009">
    <property type="entry name" value="Kinase-like_dom_sf"/>
</dbReference>
<dbReference type="GO" id="GO:0004694">
    <property type="term" value="F:eukaryotic translation initiation factor 2alpha kinase activity"/>
    <property type="evidence" value="ECO:0007669"/>
    <property type="project" value="InterPro"/>
</dbReference>
<gene>
    <name evidence="17" type="ORF">QBC46DRAFT_444660</name>
</gene>
<evidence type="ECO:0000256" key="10">
    <source>
        <dbReference type="PIRSR" id="PIRSR000660-1"/>
    </source>
</evidence>
<accession>A0AAN6SAA2</accession>
<dbReference type="InterPro" id="IPR050339">
    <property type="entry name" value="CC_SR_Kinase"/>
</dbReference>
<dbReference type="EMBL" id="MU853753">
    <property type="protein sequence ID" value="KAK3945813.1"/>
    <property type="molecule type" value="Genomic_DNA"/>
</dbReference>
<evidence type="ECO:0000256" key="8">
    <source>
        <dbReference type="ARBA" id="ARBA00047899"/>
    </source>
</evidence>
<evidence type="ECO:0000256" key="3">
    <source>
        <dbReference type="ARBA" id="ARBA00022679"/>
    </source>
</evidence>
<dbReference type="PROSITE" id="PS50011">
    <property type="entry name" value="PROTEIN_KINASE_DOM"/>
    <property type="match status" value="2"/>
</dbReference>
<dbReference type="InterPro" id="IPR017441">
    <property type="entry name" value="Protein_kinase_ATP_BS"/>
</dbReference>
<dbReference type="CDD" id="cd14046">
    <property type="entry name" value="STKc_EIF2AK4_GCN2_rpt2"/>
    <property type="match status" value="1"/>
</dbReference>
<comment type="similarity">
    <text evidence="7">Belongs to the protein kinase superfamily. Ser/Thr protein kinase family. GCN2 subfamily.</text>
</comment>
<dbReference type="InterPro" id="IPR016135">
    <property type="entry name" value="UBQ-conjugating_enzyme/RWD"/>
</dbReference>
<feature type="region of interest" description="Disordered" evidence="14">
    <location>
        <begin position="730"/>
        <end position="781"/>
    </location>
</feature>
<feature type="compositionally biased region" description="Basic and acidic residues" evidence="14">
    <location>
        <begin position="170"/>
        <end position="205"/>
    </location>
</feature>
<evidence type="ECO:0000256" key="13">
    <source>
        <dbReference type="SAM" id="Coils"/>
    </source>
</evidence>
<dbReference type="FunFam" id="3.30.930.10:FF:000074">
    <property type="entry name" value="Serine/threonine-protein kinase gcn2"/>
    <property type="match status" value="1"/>
</dbReference>
<evidence type="ECO:0000313" key="17">
    <source>
        <dbReference type="EMBL" id="KAK3945813.1"/>
    </source>
</evidence>
<feature type="region of interest" description="Disordered" evidence="14">
    <location>
        <begin position="1"/>
        <end position="41"/>
    </location>
</feature>
<evidence type="ECO:0000256" key="11">
    <source>
        <dbReference type="PIRSR" id="PIRSR000660-2"/>
    </source>
</evidence>
<dbReference type="Gene3D" id="3.30.200.20">
    <property type="entry name" value="Phosphorylase Kinase, domain 1"/>
    <property type="match status" value="1"/>
</dbReference>
<dbReference type="InterPro" id="IPR000719">
    <property type="entry name" value="Prot_kinase_dom"/>
</dbReference>
<dbReference type="SUPFAM" id="SSF54495">
    <property type="entry name" value="UBC-like"/>
    <property type="match status" value="1"/>
</dbReference>
<dbReference type="SMART" id="SM00220">
    <property type="entry name" value="S_TKc"/>
    <property type="match status" value="2"/>
</dbReference>
<comment type="catalytic activity">
    <reaction evidence="9">
        <text>L-seryl-[protein] + ATP = O-phospho-L-seryl-[protein] + ADP + H(+)</text>
        <dbReference type="Rhea" id="RHEA:17989"/>
        <dbReference type="Rhea" id="RHEA-COMP:9863"/>
        <dbReference type="Rhea" id="RHEA-COMP:11604"/>
        <dbReference type="ChEBI" id="CHEBI:15378"/>
        <dbReference type="ChEBI" id="CHEBI:29999"/>
        <dbReference type="ChEBI" id="CHEBI:30616"/>
        <dbReference type="ChEBI" id="CHEBI:83421"/>
        <dbReference type="ChEBI" id="CHEBI:456216"/>
        <dbReference type="EC" id="2.7.11.1"/>
    </reaction>
</comment>
<evidence type="ECO:0000256" key="12">
    <source>
        <dbReference type="PROSITE-ProRule" id="PRU10141"/>
    </source>
</evidence>
<dbReference type="PIRSF" id="PIRSF000660">
    <property type="entry name" value="Ser/Thr_PK_GCN2"/>
    <property type="match status" value="1"/>
</dbReference>
<dbReference type="Pfam" id="PF13393">
    <property type="entry name" value="tRNA-synt_His"/>
    <property type="match status" value="1"/>
</dbReference>
<dbReference type="FunFam" id="3.40.50.800:FF:000009">
    <property type="entry name" value="Eukaryotic translation initiation factor 2-alpha kinase"/>
    <property type="match status" value="1"/>
</dbReference>
<keyword evidence="2" id="KW-0723">Serine/threonine-protein kinase</keyword>
<evidence type="ECO:0000256" key="4">
    <source>
        <dbReference type="ARBA" id="ARBA00022741"/>
    </source>
</evidence>
<dbReference type="GO" id="GO:0005524">
    <property type="term" value="F:ATP binding"/>
    <property type="evidence" value="ECO:0007669"/>
    <property type="project" value="UniProtKB-UniRule"/>
</dbReference>
<feature type="region of interest" description="Disordered" evidence="14">
    <location>
        <begin position="664"/>
        <end position="683"/>
    </location>
</feature>
<keyword evidence="5 17" id="KW-0418">Kinase</keyword>
<feature type="domain" description="Protein kinase" evidence="15">
    <location>
        <begin position="592"/>
        <end position="986"/>
    </location>
</feature>
<reference evidence="18" key="1">
    <citation type="journal article" date="2023" name="Mol. Phylogenet. Evol.">
        <title>Genome-scale phylogeny and comparative genomics of the fungal order Sordariales.</title>
        <authorList>
            <person name="Hensen N."/>
            <person name="Bonometti L."/>
            <person name="Westerberg I."/>
            <person name="Brannstrom I.O."/>
            <person name="Guillou S."/>
            <person name="Cros-Aarteil S."/>
            <person name="Calhoun S."/>
            <person name="Haridas S."/>
            <person name="Kuo A."/>
            <person name="Mondo S."/>
            <person name="Pangilinan J."/>
            <person name="Riley R."/>
            <person name="LaButti K."/>
            <person name="Andreopoulos B."/>
            <person name="Lipzen A."/>
            <person name="Chen C."/>
            <person name="Yan M."/>
            <person name="Daum C."/>
            <person name="Ng V."/>
            <person name="Clum A."/>
            <person name="Steindorff A."/>
            <person name="Ohm R.A."/>
            <person name="Martin F."/>
            <person name="Silar P."/>
            <person name="Natvig D.O."/>
            <person name="Lalanne C."/>
            <person name="Gautier V."/>
            <person name="Ament-Velasquez S.L."/>
            <person name="Kruys A."/>
            <person name="Hutchinson M.I."/>
            <person name="Powell A.J."/>
            <person name="Barry K."/>
            <person name="Miller A.N."/>
            <person name="Grigoriev I.V."/>
            <person name="Debuchy R."/>
            <person name="Gladieux P."/>
            <person name="Hiltunen Thoren M."/>
            <person name="Johannesson H."/>
        </authorList>
    </citation>
    <scope>NUCLEOTIDE SEQUENCE [LARGE SCALE GENOMIC DNA]</scope>
    <source>
        <strain evidence="18">CBS 340.73</strain>
    </source>
</reference>
<dbReference type="CDD" id="cd14012">
    <property type="entry name" value="PK_eIF2AK_GCN2_rpt1"/>
    <property type="match status" value="1"/>
</dbReference>
<evidence type="ECO:0000256" key="9">
    <source>
        <dbReference type="ARBA" id="ARBA00048679"/>
    </source>
</evidence>
<dbReference type="InterPro" id="IPR008271">
    <property type="entry name" value="Ser/Thr_kinase_AS"/>
</dbReference>
<dbReference type="Gene3D" id="3.10.110.10">
    <property type="entry name" value="Ubiquitin Conjugating Enzyme"/>
    <property type="match status" value="1"/>
</dbReference>
<evidence type="ECO:0000256" key="14">
    <source>
        <dbReference type="SAM" id="MobiDB-lite"/>
    </source>
</evidence>
<dbReference type="PANTHER" id="PTHR11042">
    <property type="entry name" value="EUKARYOTIC TRANSLATION INITIATION FACTOR 2-ALPHA KINASE EIF2-ALPHA KINASE -RELATED"/>
    <property type="match status" value="1"/>
</dbReference>
<evidence type="ECO:0000256" key="6">
    <source>
        <dbReference type="ARBA" id="ARBA00022840"/>
    </source>
</evidence>
<evidence type="ECO:0000256" key="1">
    <source>
        <dbReference type="ARBA" id="ARBA00012513"/>
    </source>
</evidence>
<evidence type="ECO:0000256" key="7">
    <source>
        <dbReference type="ARBA" id="ARBA00037982"/>
    </source>
</evidence>
<dbReference type="GO" id="GO:0005737">
    <property type="term" value="C:cytoplasm"/>
    <property type="evidence" value="ECO:0007669"/>
    <property type="project" value="TreeGrafter"/>
</dbReference>
<dbReference type="PROSITE" id="PS00107">
    <property type="entry name" value="PROTEIN_KINASE_ATP"/>
    <property type="match status" value="1"/>
</dbReference>
<dbReference type="Gene3D" id="3.40.50.800">
    <property type="entry name" value="Anticodon-binding domain"/>
    <property type="match status" value="1"/>
</dbReference>
<dbReference type="InterPro" id="IPR016255">
    <property type="entry name" value="Gcn2"/>
</dbReference>
<feature type="domain" description="Protein kinase" evidence="15">
    <location>
        <begin position="267"/>
        <end position="543"/>
    </location>
</feature>
<dbReference type="GO" id="GO:0005634">
    <property type="term" value="C:nucleus"/>
    <property type="evidence" value="ECO:0007669"/>
    <property type="project" value="TreeGrafter"/>
</dbReference>
<evidence type="ECO:0000259" key="16">
    <source>
        <dbReference type="PROSITE" id="PS50908"/>
    </source>
</evidence>
<dbReference type="Gene3D" id="3.30.930.10">
    <property type="entry name" value="Bira Bifunctional Protein, Domain 2"/>
    <property type="match status" value="1"/>
</dbReference>
<proteinExistence type="inferred from homology"/>
<dbReference type="CDD" id="cd23823">
    <property type="entry name" value="RWD_GCN2"/>
    <property type="match status" value="1"/>
</dbReference>
<name>A0AAN6SAA2_9PEZI</name>
<dbReference type="PROSITE" id="PS50908">
    <property type="entry name" value="RWD"/>
    <property type="match status" value="1"/>
</dbReference>
<dbReference type="InterPro" id="IPR036621">
    <property type="entry name" value="Anticodon-bd_dom_sf"/>
</dbReference>
<organism evidence="17 18">
    <name type="scientific">Diplogelasinospora grovesii</name>
    <dbReference type="NCBI Taxonomy" id="303347"/>
    <lineage>
        <taxon>Eukaryota</taxon>
        <taxon>Fungi</taxon>
        <taxon>Dikarya</taxon>
        <taxon>Ascomycota</taxon>
        <taxon>Pezizomycotina</taxon>
        <taxon>Sordariomycetes</taxon>
        <taxon>Sordariomycetidae</taxon>
        <taxon>Sordariales</taxon>
        <taxon>Diplogelasinosporaceae</taxon>
        <taxon>Diplogelasinospora</taxon>
    </lineage>
</organism>
<feature type="compositionally biased region" description="Acidic residues" evidence="14">
    <location>
        <begin position="730"/>
        <end position="753"/>
    </location>
</feature>
<dbReference type="FunFam" id="1.10.510.10:FF:000821">
    <property type="entry name" value="Serine/threonine-protein kinase gcn2"/>
    <property type="match status" value="1"/>
</dbReference>
<dbReference type="InterPro" id="IPR041715">
    <property type="entry name" value="HisRS-like_core"/>
</dbReference>
<dbReference type="SUPFAM" id="SSF55681">
    <property type="entry name" value="Class II aaRS and biotin synthetases"/>
    <property type="match status" value="1"/>
</dbReference>
<dbReference type="PROSITE" id="PS00108">
    <property type="entry name" value="PROTEIN_KINASE_ST"/>
    <property type="match status" value="1"/>
</dbReference>
<feature type="active site" description="Proton acceptor" evidence="10">
    <location>
        <position position="840"/>
    </location>
</feature>
<keyword evidence="4 11" id="KW-0547">Nucleotide-binding</keyword>
<dbReference type="Pfam" id="PF12745">
    <property type="entry name" value="HGTP_anticodon2"/>
    <property type="match status" value="1"/>
</dbReference>
<dbReference type="Pfam" id="PF05773">
    <property type="entry name" value="RWD"/>
    <property type="match status" value="1"/>
</dbReference>
<evidence type="ECO:0000259" key="15">
    <source>
        <dbReference type="PROSITE" id="PS50011"/>
    </source>
</evidence>
<dbReference type="InterPro" id="IPR024435">
    <property type="entry name" value="HisRS-related_dom"/>
</dbReference>
<dbReference type="InterPro" id="IPR045864">
    <property type="entry name" value="aa-tRNA-synth_II/BPL/LPL"/>
</dbReference>
<feature type="compositionally biased region" description="Basic residues" evidence="14">
    <location>
        <begin position="215"/>
        <end position="228"/>
    </location>
</feature>
<feature type="coiled-coil region" evidence="13">
    <location>
        <begin position="304"/>
        <end position="338"/>
    </location>
</feature>
<keyword evidence="3" id="KW-0808">Transferase</keyword>
<dbReference type="FunFam" id="3.30.200.20:FF:000379">
    <property type="entry name" value="eIF-2-alpha kinase GCN2"/>
    <property type="match status" value="1"/>
</dbReference>
<dbReference type="Gene3D" id="1.10.510.10">
    <property type="entry name" value="Transferase(Phosphotransferase) domain 1"/>
    <property type="match status" value="2"/>
</dbReference>
<dbReference type="GO" id="GO:0009893">
    <property type="term" value="P:positive regulation of metabolic process"/>
    <property type="evidence" value="ECO:0007669"/>
    <property type="project" value="UniProtKB-ARBA"/>
</dbReference>
<protein>
    <recommendedName>
        <fullName evidence="1">non-specific serine/threonine protein kinase</fullName>
        <ecNumber evidence="1">2.7.11.1</ecNumber>
    </recommendedName>
</protein>
<dbReference type="GO" id="GO:0000077">
    <property type="term" value="P:DNA damage checkpoint signaling"/>
    <property type="evidence" value="ECO:0007669"/>
    <property type="project" value="InterPro"/>
</dbReference>
<dbReference type="EC" id="2.7.11.1" evidence="1"/>
<keyword evidence="18" id="KW-1185">Reference proteome</keyword>
<feature type="domain" description="RWD" evidence="16">
    <location>
        <begin position="45"/>
        <end position="155"/>
    </location>
</feature>
<feature type="binding site" evidence="12">
    <location>
        <position position="622"/>
    </location>
    <ligand>
        <name>ATP</name>
        <dbReference type="ChEBI" id="CHEBI:30616"/>
    </ligand>
</feature>
<feature type="binding site" evidence="11">
    <location>
        <begin position="598"/>
        <end position="606"/>
    </location>
    <ligand>
        <name>ATP</name>
        <dbReference type="ChEBI" id="CHEBI:30616"/>
    </ligand>
</feature>
<evidence type="ECO:0000313" key="18">
    <source>
        <dbReference type="Proteomes" id="UP001303473"/>
    </source>
</evidence>